<evidence type="ECO:0000256" key="1">
    <source>
        <dbReference type="SAM" id="MobiDB-lite"/>
    </source>
</evidence>
<dbReference type="AlphaFoldDB" id="A0A4Y7RMG1"/>
<gene>
    <name evidence="2" type="ORF">FA13DRAFT_1783239</name>
</gene>
<evidence type="ECO:0000313" key="2">
    <source>
        <dbReference type="EMBL" id="TEB09862.1"/>
    </source>
</evidence>
<reference evidence="2 3" key="1">
    <citation type="journal article" date="2019" name="Nat. Ecol. Evol.">
        <title>Megaphylogeny resolves global patterns of mushroom evolution.</title>
        <authorList>
            <person name="Varga T."/>
            <person name="Krizsan K."/>
            <person name="Foldi C."/>
            <person name="Dima B."/>
            <person name="Sanchez-Garcia M."/>
            <person name="Sanchez-Ramirez S."/>
            <person name="Szollosi G.J."/>
            <person name="Szarkandi J.G."/>
            <person name="Papp V."/>
            <person name="Albert L."/>
            <person name="Andreopoulos W."/>
            <person name="Angelini C."/>
            <person name="Antonin V."/>
            <person name="Barry K.W."/>
            <person name="Bougher N.L."/>
            <person name="Buchanan P."/>
            <person name="Buyck B."/>
            <person name="Bense V."/>
            <person name="Catcheside P."/>
            <person name="Chovatia M."/>
            <person name="Cooper J."/>
            <person name="Damon W."/>
            <person name="Desjardin D."/>
            <person name="Finy P."/>
            <person name="Geml J."/>
            <person name="Haridas S."/>
            <person name="Hughes K."/>
            <person name="Justo A."/>
            <person name="Karasinski D."/>
            <person name="Kautmanova I."/>
            <person name="Kiss B."/>
            <person name="Kocsube S."/>
            <person name="Kotiranta H."/>
            <person name="LaButti K.M."/>
            <person name="Lechner B.E."/>
            <person name="Liimatainen K."/>
            <person name="Lipzen A."/>
            <person name="Lukacs Z."/>
            <person name="Mihaltcheva S."/>
            <person name="Morgado L.N."/>
            <person name="Niskanen T."/>
            <person name="Noordeloos M.E."/>
            <person name="Ohm R.A."/>
            <person name="Ortiz-Santana B."/>
            <person name="Ovrebo C."/>
            <person name="Racz N."/>
            <person name="Riley R."/>
            <person name="Savchenko A."/>
            <person name="Shiryaev A."/>
            <person name="Soop K."/>
            <person name="Spirin V."/>
            <person name="Szebenyi C."/>
            <person name="Tomsovsky M."/>
            <person name="Tulloss R.E."/>
            <person name="Uehling J."/>
            <person name="Grigoriev I.V."/>
            <person name="Vagvolgyi C."/>
            <person name="Papp T."/>
            <person name="Martin F.M."/>
            <person name="Miettinen O."/>
            <person name="Hibbett D.S."/>
            <person name="Nagy L.G."/>
        </authorList>
    </citation>
    <scope>NUCLEOTIDE SEQUENCE [LARGE SCALE GENOMIC DNA]</scope>
    <source>
        <strain evidence="2 3">FP101781</strain>
    </source>
</reference>
<protein>
    <submittedName>
        <fullName evidence="2">Uncharacterized protein</fullName>
    </submittedName>
</protein>
<accession>A0A4Y7RMG1</accession>
<comment type="caution">
    <text evidence="2">The sequence shown here is derived from an EMBL/GenBank/DDBJ whole genome shotgun (WGS) entry which is preliminary data.</text>
</comment>
<feature type="region of interest" description="Disordered" evidence="1">
    <location>
        <begin position="153"/>
        <end position="222"/>
    </location>
</feature>
<organism evidence="2 3">
    <name type="scientific">Coprinellus micaceus</name>
    <name type="common">Glistening ink-cap mushroom</name>
    <name type="synonym">Coprinus micaceus</name>
    <dbReference type="NCBI Taxonomy" id="71717"/>
    <lineage>
        <taxon>Eukaryota</taxon>
        <taxon>Fungi</taxon>
        <taxon>Dikarya</taxon>
        <taxon>Basidiomycota</taxon>
        <taxon>Agaricomycotina</taxon>
        <taxon>Agaricomycetes</taxon>
        <taxon>Agaricomycetidae</taxon>
        <taxon>Agaricales</taxon>
        <taxon>Agaricineae</taxon>
        <taxon>Psathyrellaceae</taxon>
        <taxon>Coprinellus</taxon>
    </lineage>
</organism>
<feature type="compositionally biased region" description="Polar residues" evidence="1">
    <location>
        <begin position="154"/>
        <end position="164"/>
    </location>
</feature>
<sequence length="222" mass="24865">MSTEKRRTKGDRTRRRRLLLREASMGACLRRYSRTFSRFSAYADYCLRTDTIRRVLILGSKGLTAAYTGPWTRSSKVPGPAVVSIGLICFHMGLLAASYTSRSDAAVTFCGSVELGLPHPRPRCPAQGPNNTFPHHHYLDEELHPSLEHRTYTHTRTLSRPTSEQFKHGARQTNHGGRLSPRGHGTKPKPVPMAKPMPKPEDKTKVNRGTKPSTKAKPVKRV</sequence>
<evidence type="ECO:0000313" key="3">
    <source>
        <dbReference type="Proteomes" id="UP000298030"/>
    </source>
</evidence>
<dbReference type="Proteomes" id="UP000298030">
    <property type="component" value="Unassembled WGS sequence"/>
</dbReference>
<name>A0A4Y7RMG1_COPMI</name>
<keyword evidence="3" id="KW-1185">Reference proteome</keyword>
<dbReference type="EMBL" id="QPFP01000487">
    <property type="protein sequence ID" value="TEB09862.1"/>
    <property type="molecule type" value="Genomic_DNA"/>
</dbReference>
<proteinExistence type="predicted"/>